<evidence type="ECO:0008006" key="10">
    <source>
        <dbReference type="Google" id="ProtNLM"/>
    </source>
</evidence>
<evidence type="ECO:0000256" key="7">
    <source>
        <dbReference type="SAM" id="Phobius"/>
    </source>
</evidence>
<sequence>MPRTSLGTFLQVPTPTKQDKTHSFSIPKNLTRNTAVGSGSSKSSSQKSVKDQTLSSIGNLVKVLPTGTVFTYQFLSPLLSNYGHCKTVNKYMTGILLGLCGFSCFFSTFTDSYVGDDGKTHYGIATKNGIWPSPDSKNEDLSAYRLRLADFVHAFFAVMVFAVVVVLDQNTVGCFYSISDSTEKTLLKVLPAVVGGWSSVVFMIFPNKRNGIGYPSRSTTS</sequence>
<protein>
    <recommendedName>
        <fullName evidence="10">Protein DMP2</fullName>
    </recommendedName>
</protein>
<keyword evidence="5 7" id="KW-0472">Membrane</keyword>
<evidence type="ECO:0000256" key="5">
    <source>
        <dbReference type="ARBA" id="ARBA00023136"/>
    </source>
</evidence>
<feature type="transmembrane region" description="Helical" evidence="7">
    <location>
        <begin position="187"/>
        <end position="205"/>
    </location>
</feature>
<name>A0A6A1VMT1_9ROSI</name>
<evidence type="ECO:0000256" key="3">
    <source>
        <dbReference type="ARBA" id="ARBA00022692"/>
    </source>
</evidence>
<comment type="similarity">
    <text evidence="2">Belongs to the plant DMP1 protein family.</text>
</comment>
<dbReference type="OrthoDB" id="1928191at2759"/>
<dbReference type="GO" id="GO:0005737">
    <property type="term" value="C:cytoplasm"/>
    <property type="evidence" value="ECO:0007669"/>
    <property type="project" value="UniProtKB-ARBA"/>
</dbReference>
<dbReference type="AlphaFoldDB" id="A0A6A1VMT1"/>
<feature type="transmembrane region" description="Helical" evidence="7">
    <location>
        <begin position="148"/>
        <end position="167"/>
    </location>
</feature>
<keyword evidence="9" id="KW-1185">Reference proteome</keyword>
<gene>
    <name evidence="8" type="ORF">CJ030_MR5G027251</name>
</gene>
<dbReference type="PANTHER" id="PTHR31621">
    <property type="entry name" value="PROTEIN DMP3"/>
    <property type="match status" value="1"/>
</dbReference>
<evidence type="ECO:0000313" key="9">
    <source>
        <dbReference type="Proteomes" id="UP000516437"/>
    </source>
</evidence>
<comment type="caution">
    <text evidence="8">The sequence shown here is derived from an EMBL/GenBank/DDBJ whole genome shotgun (WGS) entry which is preliminary data.</text>
</comment>
<keyword evidence="4 7" id="KW-1133">Transmembrane helix</keyword>
<evidence type="ECO:0000256" key="2">
    <source>
        <dbReference type="ARBA" id="ARBA00008707"/>
    </source>
</evidence>
<evidence type="ECO:0000256" key="1">
    <source>
        <dbReference type="ARBA" id="ARBA00004141"/>
    </source>
</evidence>
<comment type="subcellular location">
    <subcellularLocation>
        <location evidence="1">Membrane</location>
        <topology evidence="1">Multi-pass membrane protein</topology>
    </subcellularLocation>
</comment>
<dbReference type="InterPro" id="IPR007770">
    <property type="entry name" value="DMP"/>
</dbReference>
<accession>A0A6A1VMT1</accession>
<evidence type="ECO:0000256" key="6">
    <source>
        <dbReference type="SAM" id="MobiDB-lite"/>
    </source>
</evidence>
<proteinExistence type="inferred from homology"/>
<dbReference type="Proteomes" id="UP000516437">
    <property type="component" value="Chromosome 5"/>
</dbReference>
<dbReference type="GO" id="GO:0010256">
    <property type="term" value="P:endomembrane system organization"/>
    <property type="evidence" value="ECO:0007669"/>
    <property type="project" value="TreeGrafter"/>
</dbReference>
<organism evidence="8 9">
    <name type="scientific">Morella rubra</name>
    <name type="common">Chinese bayberry</name>
    <dbReference type="NCBI Taxonomy" id="262757"/>
    <lineage>
        <taxon>Eukaryota</taxon>
        <taxon>Viridiplantae</taxon>
        <taxon>Streptophyta</taxon>
        <taxon>Embryophyta</taxon>
        <taxon>Tracheophyta</taxon>
        <taxon>Spermatophyta</taxon>
        <taxon>Magnoliopsida</taxon>
        <taxon>eudicotyledons</taxon>
        <taxon>Gunneridae</taxon>
        <taxon>Pentapetalae</taxon>
        <taxon>rosids</taxon>
        <taxon>fabids</taxon>
        <taxon>Fagales</taxon>
        <taxon>Myricaceae</taxon>
        <taxon>Morella</taxon>
    </lineage>
</organism>
<reference evidence="8 9" key="1">
    <citation type="journal article" date="2019" name="Plant Biotechnol. J.">
        <title>The red bayberry genome and genetic basis of sex determination.</title>
        <authorList>
            <person name="Jia H.M."/>
            <person name="Jia H.J."/>
            <person name="Cai Q.L."/>
            <person name="Wang Y."/>
            <person name="Zhao H.B."/>
            <person name="Yang W.F."/>
            <person name="Wang G.Y."/>
            <person name="Li Y.H."/>
            <person name="Zhan D.L."/>
            <person name="Shen Y.T."/>
            <person name="Niu Q.F."/>
            <person name="Chang L."/>
            <person name="Qiu J."/>
            <person name="Zhao L."/>
            <person name="Xie H.B."/>
            <person name="Fu W.Y."/>
            <person name="Jin J."/>
            <person name="Li X.W."/>
            <person name="Jiao Y."/>
            <person name="Zhou C.C."/>
            <person name="Tu T."/>
            <person name="Chai C.Y."/>
            <person name="Gao J.L."/>
            <person name="Fan L.J."/>
            <person name="van de Weg E."/>
            <person name="Wang J.Y."/>
            <person name="Gao Z.S."/>
        </authorList>
    </citation>
    <scope>NUCLEOTIDE SEQUENCE [LARGE SCALE GENOMIC DNA]</scope>
    <source>
        <tissue evidence="8">Leaves</tissue>
    </source>
</reference>
<dbReference type="PANTHER" id="PTHR31621:SF66">
    <property type="entry name" value="PROTEIN DMP2"/>
    <property type="match status" value="1"/>
</dbReference>
<dbReference type="Pfam" id="PF05078">
    <property type="entry name" value="DUF679"/>
    <property type="match status" value="1"/>
</dbReference>
<dbReference type="EMBL" id="RXIC02000023">
    <property type="protein sequence ID" value="KAB1214134.1"/>
    <property type="molecule type" value="Genomic_DNA"/>
</dbReference>
<evidence type="ECO:0000256" key="4">
    <source>
        <dbReference type="ARBA" id="ARBA00022989"/>
    </source>
</evidence>
<keyword evidence="3 7" id="KW-0812">Transmembrane</keyword>
<evidence type="ECO:0000313" key="8">
    <source>
        <dbReference type="EMBL" id="KAB1214134.1"/>
    </source>
</evidence>
<dbReference type="GO" id="GO:0016020">
    <property type="term" value="C:membrane"/>
    <property type="evidence" value="ECO:0007669"/>
    <property type="project" value="UniProtKB-SubCell"/>
</dbReference>
<feature type="compositionally biased region" description="Polar residues" evidence="6">
    <location>
        <begin position="1"/>
        <end position="16"/>
    </location>
</feature>
<feature type="region of interest" description="Disordered" evidence="6">
    <location>
        <begin position="1"/>
        <end position="24"/>
    </location>
</feature>